<dbReference type="NCBIfam" id="NF008032">
    <property type="entry name" value="PRK10764.1"/>
    <property type="match status" value="1"/>
</dbReference>
<accession>A0A387FPE2</accession>
<keyword evidence="2 5" id="KW-0812">Transmembrane</keyword>
<gene>
    <name evidence="6" type="primary">tehA</name>
    <name evidence="6" type="ORF">CCGE525_10590</name>
</gene>
<evidence type="ECO:0000256" key="5">
    <source>
        <dbReference type="SAM" id="Phobius"/>
    </source>
</evidence>
<comment type="subcellular location">
    <subcellularLocation>
        <location evidence="1">Membrane</location>
        <topology evidence="1">Multi-pass membrane protein</topology>
    </subcellularLocation>
</comment>
<organism evidence="6 7">
    <name type="scientific">Rhizobium jaguaris</name>
    <dbReference type="NCBI Taxonomy" id="1312183"/>
    <lineage>
        <taxon>Bacteria</taxon>
        <taxon>Pseudomonadati</taxon>
        <taxon>Pseudomonadota</taxon>
        <taxon>Alphaproteobacteria</taxon>
        <taxon>Hyphomicrobiales</taxon>
        <taxon>Rhizobiaceae</taxon>
        <taxon>Rhizobium/Agrobacterium group</taxon>
        <taxon>Rhizobium</taxon>
    </lineage>
</organism>
<feature type="transmembrane region" description="Helical" evidence="5">
    <location>
        <begin position="45"/>
        <end position="66"/>
    </location>
</feature>
<sequence length="333" mass="35182">MTAPLKLPLVPAAFFGMVLGLSGLGNTWRAATRVWHLPAAIGETITFVSVAVWAVLIVLYALKWAAAREEALKEVVHPVQCCFVGLVGVATMLVAGGLLPYSRIGAETLFILGAIYTLAFSVWRTGGLWQGERDVAATTAVLYLPSVAGSFVTATVAAALGFPDWGQLFFGAGFFAWLAIESALLHRLLTAPALSPPLRPTLGIQLAPPAVGAVAYISVMPGPPDLLVHAMIGYGILQALIMLRLLPWISKEGFSLAYWAFTFGATALATAALRLIDRGDTGPVAQLAPILFIAANIAVGLIALATIWLIADRKLTIGWADLSRGDTGAVRQR</sequence>
<keyword evidence="3 5" id="KW-1133">Transmembrane helix</keyword>
<dbReference type="OrthoDB" id="309023at2"/>
<dbReference type="KEGG" id="rjg:CCGE525_10590"/>
<dbReference type="InterPro" id="IPR039264">
    <property type="entry name" value="TehA"/>
</dbReference>
<evidence type="ECO:0000313" key="7">
    <source>
        <dbReference type="Proteomes" id="UP000282195"/>
    </source>
</evidence>
<dbReference type="PANTHER" id="PTHR37955:SF1">
    <property type="entry name" value="DEP DOMAIN-CONTAINING PROTEIN"/>
    <property type="match status" value="1"/>
</dbReference>
<evidence type="ECO:0000256" key="2">
    <source>
        <dbReference type="ARBA" id="ARBA00022692"/>
    </source>
</evidence>
<evidence type="ECO:0000256" key="1">
    <source>
        <dbReference type="ARBA" id="ARBA00004141"/>
    </source>
</evidence>
<evidence type="ECO:0000256" key="3">
    <source>
        <dbReference type="ARBA" id="ARBA00022989"/>
    </source>
</evidence>
<proteinExistence type="predicted"/>
<keyword evidence="4 5" id="KW-0472">Membrane</keyword>
<name>A0A387FPE2_9HYPH</name>
<feature type="transmembrane region" description="Helical" evidence="5">
    <location>
        <begin position="288"/>
        <end position="311"/>
    </location>
</feature>
<dbReference type="Gene3D" id="1.50.10.150">
    <property type="entry name" value="Voltage-dependent anion channel"/>
    <property type="match status" value="1"/>
</dbReference>
<feature type="transmembrane region" description="Helical" evidence="5">
    <location>
        <begin position="201"/>
        <end position="220"/>
    </location>
</feature>
<dbReference type="InterPro" id="IPR038665">
    <property type="entry name" value="Voltage-dep_anion_channel_sf"/>
</dbReference>
<feature type="transmembrane region" description="Helical" evidence="5">
    <location>
        <begin position="78"/>
        <end position="98"/>
    </location>
</feature>
<dbReference type="InterPro" id="IPR004695">
    <property type="entry name" value="SLAC1/Mae1/Ssu1/TehA"/>
</dbReference>
<dbReference type="RefSeq" id="WP_120704207.1">
    <property type="nucleotide sequence ID" value="NZ_CP032694.1"/>
</dbReference>
<dbReference type="PANTHER" id="PTHR37955">
    <property type="entry name" value="TELLURITE RESISTANCE PROTEIN TEHA"/>
    <property type="match status" value="1"/>
</dbReference>
<feature type="transmembrane region" description="Helical" evidence="5">
    <location>
        <begin position="258"/>
        <end position="276"/>
    </location>
</feature>
<evidence type="ECO:0000256" key="4">
    <source>
        <dbReference type="ARBA" id="ARBA00023136"/>
    </source>
</evidence>
<keyword evidence="7" id="KW-1185">Reference proteome</keyword>
<feature type="transmembrane region" description="Helical" evidence="5">
    <location>
        <begin position="104"/>
        <end position="123"/>
    </location>
</feature>
<feature type="transmembrane region" description="Helical" evidence="5">
    <location>
        <begin position="7"/>
        <end position="25"/>
    </location>
</feature>
<dbReference type="GO" id="GO:0046583">
    <property type="term" value="F:monoatomic cation efflux transmembrane transporter activity"/>
    <property type="evidence" value="ECO:0007669"/>
    <property type="project" value="TreeGrafter"/>
</dbReference>
<dbReference type="Proteomes" id="UP000282195">
    <property type="component" value="Chromosome"/>
</dbReference>
<dbReference type="Pfam" id="PF03595">
    <property type="entry name" value="SLAC1"/>
    <property type="match status" value="1"/>
</dbReference>
<evidence type="ECO:0000313" key="6">
    <source>
        <dbReference type="EMBL" id="AYG59185.1"/>
    </source>
</evidence>
<dbReference type="EMBL" id="CP032694">
    <property type="protein sequence ID" value="AYG59185.1"/>
    <property type="molecule type" value="Genomic_DNA"/>
</dbReference>
<dbReference type="InterPro" id="IPR052951">
    <property type="entry name" value="Tellurite_res_ion_channel"/>
</dbReference>
<reference evidence="6 7" key="1">
    <citation type="submission" date="2018-10" db="EMBL/GenBank/DDBJ databases">
        <title>Rhizobium etli, R. leguminosarum and a new Rhizobium genospecies from Phaseolus dumosus.</title>
        <authorList>
            <person name="Ramirez-Puebla S.T."/>
            <person name="Rogel-Hernandez M.A."/>
            <person name="Guerrero G."/>
            <person name="Ormeno-Orrillo E."/>
            <person name="Martinez-Romero J.C."/>
            <person name="Negrete-Yankelevich S."/>
            <person name="Martinez-Romero E."/>
        </authorList>
    </citation>
    <scope>NUCLEOTIDE SEQUENCE [LARGE SCALE GENOMIC DNA]</scope>
    <source>
        <strain evidence="6 7">CCGE525</strain>
    </source>
</reference>
<protein>
    <submittedName>
        <fullName evidence="6">Dicarboxylate transporter/tellurite-resistance protein TehA</fullName>
    </submittedName>
</protein>
<dbReference type="AlphaFoldDB" id="A0A387FPE2"/>
<dbReference type="CDD" id="cd09324">
    <property type="entry name" value="TDT_TehA"/>
    <property type="match status" value="1"/>
</dbReference>
<feature type="transmembrane region" description="Helical" evidence="5">
    <location>
        <begin position="135"/>
        <end position="162"/>
    </location>
</feature>
<dbReference type="GO" id="GO:0005886">
    <property type="term" value="C:plasma membrane"/>
    <property type="evidence" value="ECO:0007669"/>
    <property type="project" value="TreeGrafter"/>
</dbReference>
<feature type="transmembrane region" description="Helical" evidence="5">
    <location>
        <begin position="226"/>
        <end position="246"/>
    </location>
</feature>
<feature type="transmembrane region" description="Helical" evidence="5">
    <location>
        <begin position="168"/>
        <end position="189"/>
    </location>
</feature>